<organism evidence="1 2">
    <name type="scientific">Pseudomonas syringae pv. avii</name>
    <dbReference type="NCBI Taxonomy" id="663959"/>
    <lineage>
        <taxon>Bacteria</taxon>
        <taxon>Pseudomonadati</taxon>
        <taxon>Pseudomonadota</taxon>
        <taxon>Gammaproteobacteria</taxon>
        <taxon>Pseudomonadales</taxon>
        <taxon>Pseudomonadaceae</taxon>
        <taxon>Pseudomonas</taxon>
        <taxon>Pseudomonas syringae</taxon>
    </lineage>
</organism>
<evidence type="ECO:0000313" key="2">
    <source>
        <dbReference type="Proteomes" id="UP000280395"/>
    </source>
</evidence>
<proteinExistence type="predicted"/>
<protein>
    <submittedName>
        <fullName evidence="1">Uncharacterized protein</fullName>
    </submittedName>
</protein>
<dbReference type="AlphaFoldDB" id="A0A3M5UEV1"/>
<dbReference type="EMBL" id="RBUA01001363">
    <property type="protein sequence ID" value="RMU44400.1"/>
    <property type="molecule type" value="Genomic_DNA"/>
</dbReference>
<sequence>MLVSTGHQDRERLCLSGAPLFSGLGELLERFAPTPVRRAETGSA</sequence>
<gene>
    <name evidence="1" type="ORF">ALP29_201075</name>
</gene>
<comment type="caution">
    <text evidence="1">The sequence shown here is derived from an EMBL/GenBank/DDBJ whole genome shotgun (WGS) entry which is preliminary data.</text>
</comment>
<dbReference type="Proteomes" id="UP000280395">
    <property type="component" value="Unassembled WGS sequence"/>
</dbReference>
<reference evidence="1 2" key="1">
    <citation type="submission" date="2018-08" db="EMBL/GenBank/DDBJ databases">
        <title>Recombination of ecologically and evolutionarily significant loci maintains genetic cohesion in the Pseudomonas syringae species complex.</title>
        <authorList>
            <person name="Dillon M."/>
            <person name="Thakur S."/>
            <person name="Almeida R.N.D."/>
            <person name="Weir B.S."/>
            <person name="Guttman D.S."/>
        </authorList>
    </citation>
    <scope>NUCLEOTIDE SEQUENCE [LARGE SCALE GENOMIC DNA]</scope>
    <source>
        <strain evidence="1 2">ICMP 14479</strain>
    </source>
</reference>
<name>A0A3M5UEV1_PSESX</name>
<accession>A0A3M5UEV1</accession>
<evidence type="ECO:0000313" key="1">
    <source>
        <dbReference type="EMBL" id="RMU44400.1"/>
    </source>
</evidence>